<protein>
    <recommendedName>
        <fullName evidence="4">Integral membrane protein</fullName>
    </recommendedName>
</protein>
<dbReference type="AlphaFoldDB" id="A0AA97NP25"/>
<feature type="transmembrane region" description="Helical" evidence="2">
    <location>
        <begin position="70"/>
        <end position="89"/>
    </location>
</feature>
<dbReference type="PANTHER" id="PTHR33048:SF47">
    <property type="entry name" value="INTEGRAL MEMBRANE PROTEIN-RELATED"/>
    <property type="match status" value="1"/>
</dbReference>
<feature type="transmembrane region" description="Helical" evidence="2">
    <location>
        <begin position="201"/>
        <end position="218"/>
    </location>
</feature>
<gene>
    <name evidence="3" type="ORF">OOU_Y34scaffold00887g5</name>
</gene>
<dbReference type="EMBL" id="JH793921">
    <property type="protein sequence ID" value="ELQ33755.1"/>
    <property type="molecule type" value="Genomic_DNA"/>
</dbReference>
<evidence type="ECO:0008006" key="4">
    <source>
        <dbReference type="Google" id="ProtNLM"/>
    </source>
</evidence>
<feature type="transmembrane region" description="Helical" evidence="2">
    <location>
        <begin position="109"/>
        <end position="129"/>
    </location>
</feature>
<keyword evidence="2" id="KW-0812">Transmembrane</keyword>
<dbReference type="PANTHER" id="PTHR33048">
    <property type="entry name" value="PTH11-LIKE INTEGRAL MEMBRANE PROTEIN (AFU_ORTHOLOGUE AFUA_5G11245)"/>
    <property type="match status" value="1"/>
</dbReference>
<keyword evidence="2" id="KW-1133">Transmembrane helix</keyword>
<sequence length="458" mass="50960">MSGLGQAGSYRSAPCPQFGRLQPRWARYWVQTTGKEIIQRKKEKKSLERCVHSDLRPGYRGHRCERVMDLFMPAGSILIWVLWTIALFATLFRGISQYVLQRRLHADDYWAMSGFLCLTAMAALATTIMQKLFVAIDYFQATENDPFAALLLNLNELIDNMTASLKAMFASMIIFWTTIWTGADSPPSLDRLQYKDKVGCWLTGCFNHAAKYSILFFVKRIVNGLPGYMQAWWACFTLVTLLYAACIVSLFMTCMPLQKYWTILGEPNCYGPNDINRAKGSLVFATVADIIADIASRQQHAAGVGRHQGGDQDAHHPQPWGFLECAVGIIVAMLPAFRFLFSKNRANASKANKGKWPGSSGAPSSGRSARKTDPAKGRSVATVEEDRTPICDKTDVEMGPMELRNVSSSSYGARGTSAGSSNHPIEEHGIRRTVEFGVAVTRLDEKSSPIGQMRPDWV</sequence>
<feature type="region of interest" description="Disordered" evidence="1">
    <location>
        <begin position="349"/>
        <end position="384"/>
    </location>
</feature>
<feature type="transmembrane region" description="Helical" evidence="2">
    <location>
        <begin position="163"/>
        <end position="181"/>
    </location>
</feature>
<accession>A0AA97NP25</accession>
<dbReference type="Proteomes" id="UP000011086">
    <property type="component" value="Unassembled WGS sequence"/>
</dbReference>
<reference evidence="3" key="1">
    <citation type="journal article" date="2012" name="PLoS Genet.">
        <title>Comparative analysis of the genomes of two field isolates of the rice blast fungus Magnaporthe oryzae.</title>
        <authorList>
            <person name="Xue M."/>
            <person name="Yang J."/>
            <person name="Li Z."/>
            <person name="Hu S."/>
            <person name="Yao N."/>
            <person name="Dean R.A."/>
            <person name="Zhao W."/>
            <person name="Shen M."/>
            <person name="Zhang H."/>
            <person name="Li C."/>
            <person name="Liu L."/>
            <person name="Cao L."/>
            <person name="Xu X."/>
            <person name="Xing Y."/>
            <person name="Hsiang T."/>
            <person name="Zhang Z."/>
            <person name="Xu J.R."/>
            <person name="Peng Y.L."/>
        </authorList>
    </citation>
    <scope>NUCLEOTIDE SEQUENCE</scope>
    <source>
        <strain evidence="3">Y34</strain>
    </source>
</reference>
<evidence type="ECO:0000256" key="2">
    <source>
        <dbReference type="SAM" id="Phobius"/>
    </source>
</evidence>
<feature type="transmembrane region" description="Helical" evidence="2">
    <location>
        <begin position="320"/>
        <end position="341"/>
    </location>
</feature>
<feature type="compositionally biased region" description="Low complexity" evidence="1">
    <location>
        <begin position="357"/>
        <end position="367"/>
    </location>
</feature>
<organism evidence="3">
    <name type="scientific">Pyricularia oryzae (strain Y34)</name>
    <name type="common">Rice blast fungus</name>
    <name type="synonym">Magnaporthe oryzae</name>
    <dbReference type="NCBI Taxonomy" id="1143189"/>
    <lineage>
        <taxon>Eukaryota</taxon>
        <taxon>Fungi</taxon>
        <taxon>Dikarya</taxon>
        <taxon>Ascomycota</taxon>
        <taxon>Pezizomycotina</taxon>
        <taxon>Sordariomycetes</taxon>
        <taxon>Sordariomycetidae</taxon>
        <taxon>Magnaporthales</taxon>
        <taxon>Pyriculariaceae</taxon>
        <taxon>Pyricularia</taxon>
    </lineage>
</organism>
<dbReference type="InterPro" id="IPR052337">
    <property type="entry name" value="SAT4-like"/>
</dbReference>
<name>A0AA97NP25_PYRO3</name>
<keyword evidence="2" id="KW-0472">Membrane</keyword>
<feature type="transmembrane region" description="Helical" evidence="2">
    <location>
        <begin position="230"/>
        <end position="252"/>
    </location>
</feature>
<evidence type="ECO:0000256" key="1">
    <source>
        <dbReference type="SAM" id="MobiDB-lite"/>
    </source>
</evidence>
<evidence type="ECO:0000313" key="3">
    <source>
        <dbReference type="EMBL" id="ELQ33755.1"/>
    </source>
</evidence>
<proteinExistence type="predicted"/>